<dbReference type="InterPro" id="IPR003033">
    <property type="entry name" value="SCP2_sterol-bd_dom"/>
</dbReference>
<dbReference type="EMBL" id="HBIP01003301">
    <property type="protein sequence ID" value="CAE0486402.1"/>
    <property type="molecule type" value="Transcribed_RNA"/>
</dbReference>
<organism evidence="3">
    <name type="scientific">Dunaliella tertiolecta</name>
    <name type="common">Green alga</name>
    <dbReference type="NCBI Taxonomy" id="3047"/>
    <lineage>
        <taxon>Eukaryota</taxon>
        <taxon>Viridiplantae</taxon>
        <taxon>Chlorophyta</taxon>
        <taxon>core chlorophytes</taxon>
        <taxon>Chlorophyceae</taxon>
        <taxon>CS clade</taxon>
        <taxon>Chlamydomonadales</taxon>
        <taxon>Dunaliellaceae</taxon>
        <taxon>Dunaliella</taxon>
    </lineage>
</organism>
<dbReference type="GO" id="GO:0005829">
    <property type="term" value="C:cytosol"/>
    <property type="evidence" value="ECO:0007669"/>
    <property type="project" value="TreeGrafter"/>
</dbReference>
<proteinExistence type="predicted"/>
<sequence>MPGAKASQVLMETLSKALSDDRELASKVKGLIVFRIDGDTYTLESRPDKEPALKKGSPEEDEKPDLTLTMSDAVFAQLVSGKLNPQTAFLMRKLKLNGSMGMAMKLNPILEAAAPKSKL</sequence>
<reference evidence="3" key="1">
    <citation type="submission" date="2021-01" db="EMBL/GenBank/DDBJ databases">
        <authorList>
            <person name="Corre E."/>
            <person name="Pelletier E."/>
            <person name="Niang G."/>
            <person name="Scheremetjew M."/>
            <person name="Finn R."/>
            <person name="Kale V."/>
            <person name="Holt S."/>
            <person name="Cochrane G."/>
            <person name="Meng A."/>
            <person name="Brown T."/>
            <person name="Cohen L."/>
        </authorList>
    </citation>
    <scope>NUCLEOTIDE SEQUENCE</scope>
    <source>
        <strain evidence="3">CCMP1320</strain>
    </source>
</reference>
<dbReference type="AlphaFoldDB" id="A0A7S3QLB9"/>
<accession>A0A7S3QLB9</accession>
<dbReference type="Gene3D" id="3.30.1050.10">
    <property type="entry name" value="SCP2 sterol-binding domain"/>
    <property type="match status" value="1"/>
</dbReference>
<dbReference type="SUPFAM" id="SSF55718">
    <property type="entry name" value="SCP-like"/>
    <property type="match status" value="1"/>
</dbReference>
<evidence type="ECO:0000313" key="3">
    <source>
        <dbReference type="EMBL" id="CAE0486402.1"/>
    </source>
</evidence>
<name>A0A7S3QLB9_DUNTE</name>
<feature type="compositionally biased region" description="Basic and acidic residues" evidence="1">
    <location>
        <begin position="45"/>
        <end position="58"/>
    </location>
</feature>
<protein>
    <recommendedName>
        <fullName evidence="2">SCP2 domain-containing protein</fullName>
    </recommendedName>
</protein>
<dbReference type="PANTHER" id="PTHR10094:SF25">
    <property type="entry name" value="SCP2 STEROL-BINDING DOMAIN-CONTAINING PROTEIN 1"/>
    <property type="match status" value="1"/>
</dbReference>
<feature type="domain" description="SCP2" evidence="2">
    <location>
        <begin position="14"/>
        <end position="110"/>
    </location>
</feature>
<dbReference type="Pfam" id="PF02036">
    <property type="entry name" value="SCP2"/>
    <property type="match status" value="1"/>
</dbReference>
<evidence type="ECO:0000256" key="1">
    <source>
        <dbReference type="SAM" id="MobiDB-lite"/>
    </source>
</evidence>
<dbReference type="InterPro" id="IPR036527">
    <property type="entry name" value="SCP2_sterol-bd_dom_sf"/>
</dbReference>
<feature type="region of interest" description="Disordered" evidence="1">
    <location>
        <begin position="43"/>
        <end position="65"/>
    </location>
</feature>
<evidence type="ECO:0000259" key="2">
    <source>
        <dbReference type="Pfam" id="PF02036"/>
    </source>
</evidence>
<gene>
    <name evidence="3" type="ORF">DTER00134_LOCUS1441</name>
</gene>
<dbReference type="PANTHER" id="PTHR10094">
    <property type="entry name" value="STEROL CARRIER PROTEIN 2 SCP-2 FAMILY PROTEIN"/>
    <property type="match status" value="1"/>
</dbReference>